<accession>A0AAP3A539</accession>
<gene>
    <name evidence="1" type="ORF">OFN31_26955</name>
</gene>
<dbReference type="SUPFAM" id="SSF54593">
    <property type="entry name" value="Glyoxalase/Bleomycin resistance protein/Dihydroxybiphenyl dioxygenase"/>
    <property type="match status" value="1"/>
</dbReference>
<reference evidence="1" key="1">
    <citation type="submission" date="2023-06" db="EMBL/GenBank/DDBJ databases">
        <title>Deciphering the underlying mechanisms mediating the transmission of blaNDM gene from human to animals in China.</title>
        <authorList>
            <person name="Chen K."/>
            <person name="Chen S."/>
        </authorList>
    </citation>
    <scope>NUCLEOTIDE SEQUENCE</scope>
    <source>
        <strain evidence="1">1199</strain>
    </source>
</reference>
<evidence type="ECO:0008006" key="3">
    <source>
        <dbReference type="Google" id="ProtNLM"/>
    </source>
</evidence>
<dbReference type="InterPro" id="IPR029068">
    <property type="entry name" value="Glyas_Bleomycin-R_OHBP_Dase"/>
</dbReference>
<evidence type="ECO:0000313" key="1">
    <source>
        <dbReference type="EMBL" id="MCV5625297.1"/>
    </source>
</evidence>
<organism evidence="1 2">
    <name type="scientific">Escherichia coli</name>
    <dbReference type="NCBI Taxonomy" id="562"/>
    <lineage>
        <taxon>Bacteria</taxon>
        <taxon>Pseudomonadati</taxon>
        <taxon>Pseudomonadota</taxon>
        <taxon>Gammaproteobacteria</taxon>
        <taxon>Enterobacterales</taxon>
        <taxon>Enterobacteriaceae</taxon>
        <taxon>Escherichia</taxon>
    </lineage>
</organism>
<dbReference type="Proteomes" id="UP001208624">
    <property type="component" value="Unassembled WGS sequence"/>
</dbReference>
<dbReference type="EMBL" id="JAOVKC010000316">
    <property type="protein sequence ID" value="MCV5625297.1"/>
    <property type="molecule type" value="Genomic_DNA"/>
</dbReference>
<feature type="non-terminal residue" evidence="1">
    <location>
        <position position="1"/>
    </location>
</feature>
<protein>
    <recommendedName>
        <fullName evidence="3">Bleomycin resistance protein</fullName>
    </recommendedName>
</protein>
<dbReference type="Gene3D" id="3.10.180.10">
    <property type="entry name" value="2,3-Dihydroxybiphenyl 1,2-Dioxygenase, domain 1"/>
    <property type="match status" value="1"/>
</dbReference>
<name>A0AAP3A539_ECOLX</name>
<sequence length="103" mass="11413">AFYAKLGFATSWKDRGWMILQRGGLQLEFFPYPDLDPATSSFGCCLRLDDLDAMVALVNAAGAEEKSTGWPRFKAPQLEASGLRIGYLIDPDCTLVRLIQNPD</sequence>
<dbReference type="AlphaFoldDB" id="A0AAP3A539"/>
<comment type="caution">
    <text evidence="1">The sequence shown here is derived from an EMBL/GenBank/DDBJ whole genome shotgun (WGS) entry which is preliminary data.</text>
</comment>
<proteinExistence type="predicted"/>
<evidence type="ECO:0000313" key="2">
    <source>
        <dbReference type="Proteomes" id="UP001208624"/>
    </source>
</evidence>